<evidence type="ECO:0000313" key="2">
    <source>
        <dbReference type="Proteomes" id="UP000028924"/>
    </source>
</evidence>
<gene>
    <name evidence="1" type="ORF">F751_2564</name>
</gene>
<accession>A0A087SJ18</accession>
<dbReference type="AlphaFoldDB" id="A0A087SJ18"/>
<dbReference type="RefSeq" id="XP_011398618.1">
    <property type="nucleotide sequence ID" value="XM_011400316.1"/>
</dbReference>
<evidence type="ECO:0000313" key="1">
    <source>
        <dbReference type="EMBL" id="KFM25722.1"/>
    </source>
</evidence>
<proteinExistence type="predicted"/>
<dbReference type="KEGG" id="apro:F751_2564"/>
<dbReference type="EMBL" id="KL662122">
    <property type="protein sequence ID" value="KFM25722.1"/>
    <property type="molecule type" value="Genomic_DNA"/>
</dbReference>
<reference evidence="1 2" key="1">
    <citation type="journal article" date="2014" name="BMC Genomics">
        <title>Oil accumulation mechanisms of the oleaginous microalga Chlorella protothecoides revealed through its genome, transcriptomes, and proteomes.</title>
        <authorList>
            <person name="Gao C."/>
            <person name="Wang Y."/>
            <person name="Shen Y."/>
            <person name="Yan D."/>
            <person name="He X."/>
            <person name="Dai J."/>
            <person name="Wu Q."/>
        </authorList>
    </citation>
    <scope>NUCLEOTIDE SEQUENCE [LARGE SCALE GENOMIC DNA]</scope>
    <source>
        <strain evidence="1 2">0710</strain>
    </source>
</reference>
<protein>
    <submittedName>
        <fullName evidence="1">Uncharacterized protein</fullName>
    </submittedName>
</protein>
<dbReference type="GeneID" id="23613955"/>
<sequence>MRPPLPAAKAGSQEQKSRAALAVRAAMAIPALSQATTWPASDHSRAASCFRDWDFPRAPRETAEVWRAS</sequence>
<dbReference type="Proteomes" id="UP000028924">
    <property type="component" value="Unassembled WGS sequence"/>
</dbReference>
<name>A0A087SJ18_AUXPR</name>
<keyword evidence="2" id="KW-1185">Reference proteome</keyword>
<organism evidence="1 2">
    <name type="scientific">Auxenochlorella protothecoides</name>
    <name type="common">Green microalga</name>
    <name type="synonym">Chlorella protothecoides</name>
    <dbReference type="NCBI Taxonomy" id="3075"/>
    <lineage>
        <taxon>Eukaryota</taxon>
        <taxon>Viridiplantae</taxon>
        <taxon>Chlorophyta</taxon>
        <taxon>core chlorophytes</taxon>
        <taxon>Trebouxiophyceae</taxon>
        <taxon>Chlorellales</taxon>
        <taxon>Chlorellaceae</taxon>
        <taxon>Auxenochlorella</taxon>
    </lineage>
</organism>